<dbReference type="PRINTS" id="PR00173">
    <property type="entry name" value="EDTRNSPORT"/>
</dbReference>
<evidence type="ECO:0000256" key="6">
    <source>
        <dbReference type="ARBA" id="ARBA00022970"/>
    </source>
</evidence>
<evidence type="ECO:0000256" key="3">
    <source>
        <dbReference type="ARBA" id="ARBA00022031"/>
    </source>
</evidence>
<sequence length="470" mass="50122">MINLPFFTDFLKISNAFTVISIIVLIAGILFLKQLKNKKVNFTKRMLISLALGLIIGIGIDLIGQQFDVYQNFAQIEIATWFGLVGTGFLKLVQLLAIPVVFLSIIKVVIDVQGDRIKSLTAKTFTTLLGTTAISAGVGIFVVKLFNLNGSSFAGDLTEAKIERMADISAQSFPDFFLNLIPDNIFKVMSDNGSIVSVVIVAAMFAGAIRFLQVKKPKEVAPFVTLLDSLKVTVNSVLTNVIKLMPYGVLALVSNTIIANGIESIVGMLGFIAALYTAVLIMLLVYVVMLLVMGVSPVTFFKKAFNTLLFAFSSRSSVGTLPYTLKTLEDDMGVSKETANFVGTLGTTVGMNGCAGVFPAMLGVLIASAVGTPMTFSFYMLVVLVVTVGSIGIAGVPGTATVAATVTLNGLGYGQTISSIGAIFGIDPIVDMGRTMLNVAGSMVSAIMVDKWEGNFDKEAYNTFNETIEE</sequence>
<feature type="transmembrane region" description="Helical" evidence="10">
    <location>
        <begin position="127"/>
        <end position="146"/>
    </location>
</feature>
<evidence type="ECO:0000313" key="12">
    <source>
        <dbReference type="Proteomes" id="UP000500890"/>
    </source>
</evidence>
<comment type="similarity">
    <text evidence="2">Belongs to the dicarboxylate/amino acid:cation symporter (DAACS) (TC 2.A.23) family.</text>
</comment>
<organism evidence="11 12">
    <name type="scientific">Vagococcus coleopterorum</name>
    <dbReference type="NCBI Taxonomy" id="2714946"/>
    <lineage>
        <taxon>Bacteria</taxon>
        <taxon>Bacillati</taxon>
        <taxon>Bacillota</taxon>
        <taxon>Bacilli</taxon>
        <taxon>Lactobacillales</taxon>
        <taxon>Enterococcaceae</taxon>
        <taxon>Vagococcus</taxon>
    </lineage>
</organism>
<feature type="transmembrane region" description="Helical" evidence="10">
    <location>
        <begin position="378"/>
        <end position="396"/>
    </location>
</feature>
<dbReference type="EMBL" id="CP049886">
    <property type="protein sequence ID" value="QIL46548.1"/>
    <property type="molecule type" value="Genomic_DNA"/>
</dbReference>
<feature type="transmembrane region" description="Helical" evidence="10">
    <location>
        <begin position="194"/>
        <end position="212"/>
    </location>
</feature>
<keyword evidence="5 10" id="KW-0812">Transmembrane</keyword>
<evidence type="ECO:0000256" key="5">
    <source>
        <dbReference type="ARBA" id="ARBA00022692"/>
    </source>
</evidence>
<feature type="transmembrane region" description="Helical" evidence="10">
    <location>
        <begin position="268"/>
        <end position="292"/>
    </location>
</feature>
<gene>
    <name evidence="11" type="ORF">G7081_05395</name>
</gene>
<dbReference type="KEGG" id="vah:G7081_05395"/>
<accession>A0A6G8ANA0</accession>
<keyword evidence="8 10" id="KW-0472">Membrane</keyword>
<dbReference type="RefSeq" id="WP_166007936.1">
    <property type="nucleotide sequence ID" value="NZ_CP049886.1"/>
</dbReference>
<proteinExistence type="inferred from homology"/>
<dbReference type="InterPro" id="IPR036458">
    <property type="entry name" value="Na:dicarbo_symporter_sf"/>
</dbReference>
<dbReference type="PANTHER" id="PTHR42865">
    <property type="entry name" value="PROTON/GLUTAMATE-ASPARTATE SYMPORTER"/>
    <property type="match status" value="1"/>
</dbReference>
<evidence type="ECO:0000256" key="7">
    <source>
        <dbReference type="ARBA" id="ARBA00022989"/>
    </source>
</evidence>
<keyword evidence="12" id="KW-1185">Reference proteome</keyword>
<dbReference type="Gene3D" id="1.10.3860.10">
    <property type="entry name" value="Sodium:dicarboxylate symporter"/>
    <property type="match status" value="1"/>
</dbReference>
<dbReference type="SUPFAM" id="SSF118215">
    <property type="entry name" value="Proton glutamate symport protein"/>
    <property type="match status" value="1"/>
</dbReference>
<dbReference type="PANTHER" id="PTHR42865:SF5">
    <property type="entry name" value="L-CYSTINE TRANSPORTER TCYP"/>
    <property type="match status" value="1"/>
</dbReference>
<dbReference type="AlphaFoldDB" id="A0A6G8ANA0"/>
<evidence type="ECO:0000256" key="10">
    <source>
        <dbReference type="SAM" id="Phobius"/>
    </source>
</evidence>
<evidence type="ECO:0000313" key="11">
    <source>
        <dbReference type="EMBL" id="QIL46548.1"/>
    </source>
</evidence>
<protein>
    <recommendedName>
        <fullName evidence="3">L-cystine uptake protein TcyP</fullName>
    </recommendedName>
    <alternativeName>
        <fullName evidence="9">Transporter of cystine TcyP</fullName>
    </alternativeName>
</protein>
<keyword evidence="4" id="KW-0813">Transport</keyword>
<feature type="transmembrane region" description="Helical" evidence="10">
    <location>
        <begin position="79"/>
        <end position="106"/>
    </location>
</feature>
<evidence type="ECO:0000256" key="9">
    <source>
        <dbReference type="ARBA" id="ARBA00031293"/>
    </source>
</evidence>
<evidence type="ECO:0000256" key="1">
    <source>
        <dbReference type="ARBA" id="ARBA00004141"/>
    </source>
</evidence>
<keyword evidence="6" id="KW-0029">Amino-acid transport</keyword>
<dbReference type="GO" id="GO:0005886">
    <property type="term" value="C:plasma membrane"/>
    <property type="evidence" value="ECO:0007669"/>
    <property type="project" value="TreeGrafter"/>
</dbReference>
<evidence type="ECO:0000256" key="8">
    <source>
        <dbReference type="ARBA" id="ARBA00023136"/>
    </source>
</evidence>
<reference evidence="11 12" key="1">
    <citation type="submission" date="2020-03" db="EMBL/GenBank/DDBJ databases">
        <title>Vagococcus sp. nov., isolated from beetles.</title>
        <authorList>
            <person name="Hyun D.-W."/>
            <person name="Bae J.-W."/>
        </authorList>
    </citation>
    <scope>NUCLEOTIDE SEQUENCE [LARGE SCALE GENOMIC DNA]</scope>
    <source>
        <strain evidence="11 12">HDW17A</strain>
    </source>
</reference>
<dbReference type="GO" id="GO:0015184">
    <property type="term" value="F:L-cystine transmembrane transporter activity"/>
    <property type="evidence" value="ECO:0007669"/>
    <property type="project" value="TreeGrafter"/>
</dbReference>
<evidence type="ECO:0000256" key="2">
    <source>
        <dbReference type="ARBA" id="ARBA00006148"/>
    </source>
</evidence>
<feature type="transmembrane region" description="Helical" evidence="10">
    <location>
        <begin position="47"/>
        <end position="67"/>
    </location>
</feature>
<dbReference type="Proteomes" id="UP000500890">
    <property type="component" value="Chromosome"/>
</dbReference>
<keyword evidence="7 10" id="KW-1133">Transmembrane helix</keyword>
<comment type="subcellular location">
    <subcellularLocation>
        <location evidence="1">Membrane</location>
        <topology evidence="1">Multi-pass membrane protein</topology>
    </subcellularLocation>
</comment>
<dbReference type="Pfam" id="PF00375">
    <property type="entry name" value="SDF"/>
    <property type="match status" value="1"/>
</dbReference>
<dbReference type="InterPro" id="IPR001991">
    <property type="entry name" value="Na-dicarboxylate_symporter"/>
</dbReference>
<evidence type="ECO:0000256" key="4">
    <source>
        <dbReference type="ARBA" id="ARBA00022448"/>
    </source>
</evidence>
<feature type="transmembrane region" description="Helical" evidence="10">
    <location>
        <begin position="345"/>
        <end position="366"/>
    </location>
</feature>
<feature type="transmembrane region" description="Helical" evidence="10">
    <location>
        <begin position="13"/>
        <end position="35"/>
    </location>
</feature>
<name>A0A6G8ANA0_9ENTE</name>
<feature type="transmembrane region" description="Helical" evidence="10">
    <location>
        <begin position="402"/>
        <end position="426"/>
    </location>
</feature>
<dbReference type="GO" id="GO:0015293">
    <property type="term" value="F:symporter activity"/>
    <property type="evidence" value="ECO:0007669"/>
    <property type="project" value="InterPro"/>
</dbReference>